<dbReference type="InterPro" id="IPR010994">
    <property type="entry name" value="RuvA_2-like"/>
</dbReference>
<dbReference type="OMA" id="RTILAYQ"/>
<dbReference type="Pfam" id="PF22706">
    <property type="entry name" value="Tex_central_region"/>
    <property type="match status" value="1"/>
</dbReference>
<proteinExistence type="inferred from homology"/>
<evidence type="ECO:0000256" key="5">
    <source>
        <dbReference type="SAM" id="MobiDB-lite"/>
    </source>
</evidence>
<dbReference type="Pfam" id="PF14639">
    <property type="entry name" value="YqgF"/>
    <property type="match status" value="1"/>
</dbReference>
<comment type="similarity">
    <text evidence="2">Belongs to the SPT6 family.</text>
</comment>
<dbReference type="STRING" id="6669.E9HI32"/>
<dbReference type="Gene3D" id="1.10.3500.10">
    <property type="entry name" value="Tex N-terminal region-like"/>
    <property type="match status" value="1"/>
</dbReference>
<dbReference type="SMART" id="SM00316">
    <property type="entry name" value="S1"/>
    <property type="match status" value="1"/>
</dbReference>
<dbReference type="InterPro" id="IPR028231">
    <property type="entry name" value="Spt6_YqgF"/>
</dbReference>
<dbReference type="EMBL" id="GL732652">
    <property type="protein sequence ID" value="EFX68611.1"/>
    <property type="molecule type" value="Genomic_DNA"/>
</dbReference>
<dbReference type="HOGENOM" id="CLU_001680_1_0_1"/>
<dbReference type="Gene3D" id="1.10.10.2740">
    <property type="entry name" value="Spt6, Death-like domain"/>
    <property type="match status" value="1"/>
</dbReference>
<feature type="compositionally biased region" description="Polar residues" evidence="5">
    <location>
        <begin position="926"/>
        <end position="945"/>
    </location>
</feature>
<gene>
    <name evidence="7" type="ORF">DAPPUDRAFT_10253</name>
</gene>
<evidence type="ECO:0000256" key="1">
    <source>
        <dbReference type="ARBA" id="ARBA00004123"/>
    </source>
</evidence>
<dbReference type="PROSITE" id="PS50126">
    <property type="entry name" value="S1"/>
    <property type="match status" value="1"/>
</dbReference>
<dbReference type="GO" id="GO:0006368">
    <property type="term" value="P:transcription elongation by RNA polymerase II"/>
    <property type="evidence" value="ECO:0000318"/>
    <property type="project" value="GO_Central"/>
</dbReference>
<dbReference type="PhylomeDB" id="E9HI32"/>
<dbReference type="InterPro" id="IPR023319">
    <property type="entry name" value="Tex-like_HTH_dom_sf"/>
</dbReference>
<dbReference type="Proteomes" id="UP000000305">
    <property type="component" value="Unassembled WGS sequence"/>
</dbReference>
<dbReference type="InterPro" id="IPR032706">
    <property type="entry name" value="Spt6_HHH"/>
</dbReference>
<keyword evidence="4" id="KW-0539">Nucleus</keyword>
<dbReference type="Gene3D" id="3.30.420.140">
    <property type="entry name" value="YqgF/RNase H-like domain"/>
    <property type="match status" value="1"/>
</dbReference>
<dbReference type="GO" id="GO:0003676">
    <property type="term" value="F:nucleic acid binding"/>
    <property type="evidence" value="ECO:0007669"/>
    <property type="project" value="InterPro"/>
</dbReference>
<dbReference type="InterPro" id="IPR003029">
    <property type="entry name" value="S1_domain"/>
</dbReference>
<dbReference type="GO" id="GO:0140673">
    <property type="term" value="P:transcription elongation-coupled chromatin remodeling"/>
    <property type="evidence" value="ECO:0007669"/>
    <property type="project" value="InterPro"/>
</dbReference>
<dbReference type="InParanoid" id="E9HI32"/>
<dbReference type="KEGG" id="dpx:DAPPUDRAFT_10253"/>
<dbReference type="FunFam" id="1.10.3500.10:FF:000006">
    <property type="entry name" value="Transcription elongation factor spt6"/>
    <property type="match status" value="1"/>
</dbReference>
<comment type="subcellular location">
    <subcellularLocation>
        <location evidence="1">Nucleus</location>
    </subcellularLocation>
</comment>
<dbReference type="PANTHER" id="PTHR10145">
    <property type="entry name" value="TRANSCRIPTION ELONGATION FACTOR SPT6"/>
    <property type="match status" value="1"/>
</dbReference>
<keyword evidence="3" id="KW-0804">Transcription</keyword>
<feature type="region of interest" description="Disordered" evidence="5">
    <location>
        <begin position="913"/>
        <end position="945"/>
    </location>
</feature>
<dbReference type="InterPro" id="IPR055179">
    <property type="entry name" value="Tex-like_central_region"/>
</dbReference>
<protein>
    <recommendedName>
        <fullName evidence="6">S1 motif domain-containing protein</fullName>
    </recommendedName>
</protein>
<evidence type="ECO:0000313" key="8">
    <source>
        <dbReference type="Proteomes" id="UP000000305"/>
    </source>
</evidence>
<name>E9HI32_DAPPU</name>
<dbReference type="GO" id="GO:0031491">
    <property type="term" value="F:nucleosome binding"/>
    <property type="evidence" value="ECO:0000318"/>
    <property type="project" value="GO_Central"/>
</dbReference>
<reference evidence="7 8" key="1">
    <citation type="journal article" date="2011" name="Science">
        <title>The ecoresponsive genome of Daphnia pulex.</title>
        <authorList>
            <person name="Colbourne J.K."/>
            <person name="Pfrender M.E."/>
            <person name="Gilbert D."/>
            <person name="Thomas W.K."/>
            <person name="Tucker A."/>
            <person name="Oakley T.H."/>
            <person name="Tokishita S."/>
            <person name="Aerts A."/>
            <person name="Arnold G.J."/>
            <person name="Basu M.K."/>
            <person name="Bauer D.J."/>
            <person name="Caceres C.E."/>
            <person name="Carmel L."/>
            <person name="Casola C."/>
            <person name="Choi J.H."/>
            <person name="Detter J.C."/>
            <person name="Dong Q."/>
            <person name="Dusheyko S."/>
            <person name="Eads B.D."/>
            <person name="Frohlich T."/>
            <person name="Geiler-Samerotte K.A."/>
            <person name="Gerlach D."/>
            <person name="Hatcher P."/>
            <person name="Jogdeo S."/>
            <person name="Krijgsveld J."/>
            <person name="Kriventseva E.V."/>
            <person name="Kultz D."/>
            <person name="Laforsch C."/>
            <person name="Lindquist E."/>
            <person name="Lopez J."/>
            <person name="Manak J.R."/>
            <person name="Muller J."/>
            <person name="Pangilinan J."/>
            <person name="Patwardhan R.P."/>
            <person name="Pitluck S."/>
            <person name="Pritham E.J."/>
            <person name="Rechtsteiner A."/>
            <person name="Rho M."/>
            <person name="Rogozin I.B."/>
            <person name="Sakarya O."/>
            <person name="Salamov A."/>
            <person name="Schaack S."/>
            <person name="Shapiro H."/>
            <person name="Shiga Y."/>
            <person name="Skalitzky C."/>
            <person name="Smith Z."/>
            <person name="Souvorov A."/>
            <person name="Sung W."/>
            <person name="Tang Z."/>
            <person name="Tsuchiya D."/>
            <person name="Tu H."/>
            <person name="Vos H."/>
            <person name="Wang M."/>
            <person name="Wolf Y.I."/>
            <person name="Yamagata H."/>
            <person name="Yamada T."/>
            <person name="Ye Y."/>
            <person name="Shaw J.R."/>
            <person name="Andrews J."/>
            <person name="Crease T.J."/>
            <person name="Tang H."/>
            <person name="Lucas S.M."/>
            <person name="Robertson H.M."/>
            <person name="Bork P."/>
            <person name="Koonin E.V."/>
            <person name="Zdobnov E.M."/>
            <person name="Grigoriev I.V."/>
            <person name="Lynch M."/>
            <person name="Boore J.L."/>
        </authorList>
    </citation>
    <scope>NUCLEOTIDE SEQUENCE [LARGE SCALE GENOMIC DNA]</scope>
</reference>
<dbReference type="SUPFAM" id="SSF47781">
    <property type="entry name" value="RuvA domain 2-like"/>
    <property type="match status" value="1"/>
</dbReference>
<feature type="compositionally biased region" description="Acidic residues" evidence="5">
    <location>
        <begin position="191"/>
        <end position="201"/>
    </location>
</feature>
<sequence>DEDEQIRKTDVPERMQLRVVPITSVEEGSDELDLEAQWIYKNAFSKSSVSNQEMVIKGPQTVKKIRKALELIRNQHFEVPYIAKNLKEYFLPEFSANNLLTVSKFDEEWTLLESLKKIMMFLFDEIPKYQSEIKDELMNWINSYEQLSDIYYLFTLHHGNEAPSIQKKRQRERKEAQEWRSSAARRRFNEDGESMDGDESSEDLRDPDDVNVDFYSICVRAGLAEPLKEYGLTPKQLTENTLDNYRRHEVLQTSTEPFGVAVKYVSPEFPTATEVLEATNYMLAVQIAREPLFRQFVRESFFERARIDVIPTKKGFMEIDENHPLYSLKFLKDKPVRDLVEDQFLQLSVAERNGLLTIVYQTEIEGATTASYVDEIKALFTRDESSNLVQKWNDLRKEIIDLVLSKFLFPLLEKKLKEKLLNEAKGFVLRACCQQLYNWLKVAPYKVDFDDEKDTKDGYRIMGLSFNLDEAEICVINVDGECSDHIRLEHILKRRIAWKETDHTGREKDLNTLKDFIFRKKPHVIAVSAESREATMLVEDLRAKIAQLVEDKPSWQTINVELVDNSLAKVFAKSTLAESEFPEFSLLLREAISISRQLQDPLSEYAQLFNANKEILKLEFHPMQGELSEEELMQGLNQEFVNRTNEVGVDINRAIKYPRTAHLLQFICGLGPRKGKALIQTLKQSNQILENRTQFVTACHMGPKVLANCVGFIKFNSNALGDTTESHVEVLDGSRVHPDGRLPYQRLSSEDVFFMVMKETPRSFFIGKLVSATVISFQRRKPEREELDRANPNRNETTGLWQCPFCRKNNFTDATKVSIHFYDGSCSGQANGVNIRLENGLSGYLPMKYLSDSEVKHPEEHVRLGKKIQCRITNIDVKRFSVDVTSRPSDLMDRNRVEKDAYYDKPAEEAMLKAEKDSKEKEIKNRQNNTKRVTVHQSSESVATA</sequence>
<organism evidence="7 8">
    <name type="scientific">Daphnia pulex</name>
    <name type="common">Water flea</name>
    <dbReference type="NCBI Taxonomy" id="6669"/>
    <lineage>
        <taxon>Eukaryota</taxon>
        <taxon>Metazoa</taxon>
        <taxon>Ecdysozoa</taxon>
        <taxon>Arthropoda</taxon>
        <taxon>Crustacea</taxon>
        <taxon>Branchiopoda</taxon>
        <taxon>Diplostraca</taxon>
        <taxon>Cladocera</taxon>
        <taxon>Anomopoda</taxon>
        <taxon>Daphniidae</taxon>
        <taxon>Daphnia</taxon>
    </lineage>
</organism>
<feature type="domain" description="S1 motif" evidence="6">
    <location>
        <begin position="832"/>
        <end position="887"/>
    </location>
</feature>
<dbReference type="SUPFAM" id="SSF53098">
    <property type="entry name" value="Ribonuclease H-like"/>
    <property type="match status" value="1"/>
</dbReference>
<feature type="compositionally biased region" description="Basic and acidic residues" evidence="5">
    <location>
        <begin position="913"/>
        <end position="925"/>
    </location>
</feature>
<dbReference type="Pfam" id="PF14635">
    <property type="entry name" value="HHH_7"/>
    <property type="match status" value="1"/>
</dbReference>
<dbReference type="InterPro" id="IPR042066">
    <property type="entry name" value="Spt6_death-like"/>
</dbReference>
<feature type="non-terminal residue" evidence="7">
    <location>
        <position position="1"/>
    </location>
</feature>
<feature type="region of interest" description="Disordered" evidence="5">
    <location>
        <begin position="164"/>
        <end position="207"/>
    </location>
</feature>
<dbReference type="SUPFAM" id="SSF50249">
    <property type="entry name" value="Nucleic acid-binding proteins"/>
    <property type="match status" value="1"/>
</dbReference>
<evidence type="ECO:0000313" key="7">
    <source>
        <dbReference type="EMBL" id="EFX68611.1"/>
    </source>
</evidence>
<dbReference type="InterPro" id="IPR023323">
    <property type="entry name" value="Tex-like_dom_sf"/>
</dbReference>
<dbReference type="GO" id="GO:0034728">
    <property type="term" value="P:nucleosome organization"/>
    <property type="evidence" value="ECO:0000318"/>
    <property type="project" value="GO_Central"/>
</dbReference>
<evidence type="ECO:0000256" key="3">
    <source>
        <dbReference type="ARBA" id="ARBA00023163"/>
    </source>
</evidence>
<evidence type="ECO:0000259" key="6">
    <source>
        <dbReference type="PROSITE" id="PS50126"/>
    </source>
</evidence>
<dbReference type="Pfam" id="PF00575">
    <property type="entry name" value="S1"/>
    <property type="match status" value="1"/>
</dbReference>
<keyword evidence="8" id="KW-1185">Reference proteome</keyword>
<dbReference type="InterPro" id="IPR012340">
    <property type="entry name" value="NA-bd_OB-fold"/>
</dbReference>
<feature type="non-terminal residue" evidence="7">
    <location>
        <position position="945"/>
    </location>
</feature>
<dbReference type="InterPro" id="IPR037027">
    <property type="entry name" value="YqgF/RNaseH-like_dom_sf"/>
</dbReference>
<evidence type="ECO:0000256" key="2">
    <source>
        <dbReference type="ARBA" id="ARBA00009253"/>
    </source>
</evidence>
<dbReference type="InterPro" id="IPR012337">
    <property type="entry name" value="RNaseH-like_sf"/>
</dbReference>
<dbReference type="GO" id="GO:0008023">
    <property type="term" value="C:transcription elongation factor complex"/>
    <property type="evidence" value="ECO:0000318"/>
    <property type="project" value="GO_Central"/>
</dbReference>
<evidence type="ECO:0000256" key="4">
    <source>
        <dbReference type="ARBA" id="ARBA00023242"/>
    </source>
</evidence>
<dbReference type="Gene3D" id="2.40.50.140">
    <property type="entry name" value="Nucleic acid-binding proteins"/>
    <property type="match status" value="1"/>
</dbReference>
<dbReference type="FunFam" id="1.10.150.850:FF:000004">
    <property type="entry name" value="Transcription elongation factor SPT6"/>
    <property type="match status" value="1"/>
</dbReference>
<dbReference type="eggNOG" id="KOG1856">
    <property type="taxonomic scope" value="Eukaryota"/>
</dbReference>
<dbReference type="GO" id="GO:0042393">
    <property type="term" value="F:histone binding"/>
    <property type="evidence" value="ECO:0000318"/>
    <property type="project" value="GO_Central"/>
</dbReference>
<dbReference type="PANTHER" id="PTHR10145:SF6">
    <property type="entry name" value="TRANSCRIPTION ELONGATION FACTOR SPT6"/>
    <property type="match status" value="1"/>
</dbReference>
<accession>E9HI32</accession>
<dbReference type="SUPFAM" id="SSF158832">
    <property type="entry name" value="Tex N-terminal region-like"/>
    <property type="match status" value="1"/>
</dbReference>
<dbReference type="Gene3D" id="1.10.10.650">
    <property type="entry name" value="RuvA domain 2-like"/>
    <property type="match status" value="1"/>
</dbReference>
<dbReference type="Gene3D" id="1.10.150.850">
    <property type="entry name" value="Spt6, helix-hairpin-helix domain"/>
    <property type="match status" value="1"/>
</dbReference>
<dbReference type="InterPro" id="IPR017072">
    <property type="entry name" value="TF_Spt6"/>
</dbReference>
<dbReference type="AlphaFoldDB" id="E9HI32"/>
<dbReference type="OrthoDB" id="343921at2759"/>